<feature type="transmembrane region" description="Helical" evidence="1">
    <location>
        <begin position="48"/>
        <end position="68"/>
    </location>
</feature>
<feature type="transmembrane region" description="Helical" evidence="1">
    <location>
        <begin position="7"/>
        <end position="28"/>
    </location>
</feature>
<proteinExistence type="predicted"/>
<dbReference type="Pfam" id="PF04070">
    <property type="entry name" value="DUF378"/>
    <property type="match status" value="1"/>
</dbReference>
<dbReference type="PANTHER" id="PTHR37304">
    <property type="entry name" value="MEMBRANE PROTEIN-RELATED"/>
    <property type="match status" value="1"/>
</dbReference>
<evidence type="ECO:0000256" key="1">
    <source>
        <dbReference type="SAM" id="Phobius"/>
    </source>
</evidence>
<reference evidence="2 3" key="1">
    <citation type="submission" date="2017-11" db="EMBL/GenBank/DDBJ databases">
        <title>Isolation and Characterization of Family Methanocellaceae Species from Potential Methane Hydrate Area Offshore Southwestern Taiwan.</title>
        <authorList>
            <person name="Zhang W.-L."/>
            <person name="Chen W.-C."/>
            <person name="Lai M.-C."/>
            <person name="Chen S.-C."/>
        </authorList>
    </citation>
    <scope>NUCLEOTIDE SEQUENCE [LARGE SCALE GENOMIC DNA]</scope>
    <source>
        <strain evidence="2 3">CWC-04</strain>
    </source>
</reference>
<dbReference type="Proteomes" id="UP001320159">
    <property type="component" value="Unassembled WGS sequence"/>
</dbReference>
<keyword evidence="3" id="KW-1185">Reference proteome</keyword>
<dbReference type="EMBL" id="PGCK01000002">
    <property type="protein sequence ID" value="MCD1294126.1"/>
    <property type="molecule type" value="Genomic_DNA"/>
</dbReference>
<name>A0AAP2RBY4_9EURY</name>
<organism evidence="2 3">
    <name type="scientific">Methanooceanicella nereidis</name>
    <dbReference type="NCBI Taxonomy" id="2052831"/>
    <lineage>
        <taxon>Archaea</taxon>
        <taxon>Methanobacteriati</taxon>
        <taxon>Methanobacteriota</taxon>
        <taxon>Stenosarchaea group</taxon>
        <taxon>Methanomicrobia</taxon>
        <taxon>Methanocellales</taxon>
        <taxon>Methanocellaceae</taxon>
        <taxon>Methanooceanicella</taxon>
    </lineage>
</organism>
<keyword evidence="1" id="KW-0812">Transmembrane</keyword>
<evidence type="ECO:0000313" key="2">
    <source>
        <dbReference type="EMBL" id="MCD1294126.1"/>
    </source>
</evidence>
<evidence type="ECO:0000313" key="3">
    <source>
        <dbReference type="Proteomes" id="UP001320159"/>
    </source>
</evidence>
<dbReference type="RefSeq" id="WP_230740794.1">
    <property type="nucleotide sequence ID" value="NZ_PGCK01000002.1"/>
</dbReference>
<keyword evidence="1" id="KW-1133">Transmembrane helix</keyword>
<keyword evidence="1" id="KW-0472">Membrane</keyword>
<gene>
    <name evidence="2" type="ORF">CUJ83_03845</name>
</gene>
<protein>
    <submittedName>
        <fullName evidence="2">DUF378 domain-containing protein</fullName>
    </submittedName>
</protein>
<comment type="caution">
    <text evidence="2">The sequence shown here is derived from an EMBL/GenBank/DDBJ whole genome shotgun (WGS) entry which is preliminary data.</text>
</comment>
<sequence>MNGRRDPLTIIALVLLIVGGLNWLLYAFNFNLVQAIFGDVRTSILAQLVYILVGLAAIYMLYPLYEMLTASAERPISR</sequence>
<dbReference type="InterPro" id="IPR007211">
    <property type="entry name" value="DUF378"/>
</dbReference>
<accession>A0AAP2RBY4</accession>
<dbReference type="PANTHER" id="PTHR37304:SF1">
    <property type="entry name" value="MEMBRANE PROTEIN"/>
    <property type="match status" value="1"/>
</dbReference>
<dbReference type="AlphaFoldDB" id="A0AAP2RBY4"/>